<reference evidence="1 2" key="1">
    <citation type="submission" date="2011-06" db="EMBL/GenBank/DDBJ databases">
        <title>The Genome Sequence of Fusarium oxysporum FOSC 3-a.</title>
        <authorList>
            <consortium name="The Broad Institute Genome Sequencing Platform"/>
            <person name="Ma L.-J."/>
            <person name="Gale L.R."/>
            <person name="Schwartz D.C."/>
            <person name="Zhou S."/>
            <person name="Corby-Kistler H."/>
            <person name="Young S.K."/>
            <person name="Zeng Q."/>
            <person name="Gargeya S."/>
            <person name="Fitzgerald M."/>
            <person name="Haas B."/>
            <person name="Abouelleil A."/>
            <person name="Alvarado L."/>
            <person name="Arachchi H.M."/>
            <person name="Berlin A."/>
            <person name="Brown A."/>
            <person name="Chapman S.B."/>
            <person name="Chen Z."/>
            <person name="Dunbar C."/>
            <person name="Freedman E."/>
            <person name="Gearin G."/>
            <person name="Gellesch M."/>
            <person name="Goldberg J."/>
            <person name="Griggs A."/>
            <person name="Gujja S."/>
            <person name="Heiman D."/>
            <person name="Howarth C."/>
            <person name="Larson L."/>
            <person name="Lui A."/>
            <person name="MacDonald P.J.P."/>
            <person name="Mehta T."/>
            <person name="Montmayeur A."/>
            <person name="Murphy C."/>
            <person name="Neiman D."/>
            <person name="Pearson M."/>
            <person name="Priest M."/>
            <person name="Roberts A."/>
            <person name="Saif S."/>
            <person name="Shea T."/>
            <person name="Shenoy N."/>
            <person name="Sisk P."/>
            <person name="Stolte C."/>
            <person name="Sykes S."/>
            <person name="Wortman J."/>
            <person name="Nusbaum C."/>
            <person name="Birren B."/>
        </authorList>
    </citation>
    <scope>NUCLEOTIDE SEQUENCE [LARGE SCALE GENOMIC DNA]</scope>
    <source>
        <strain evidence="2">FOSC 3-a</strain>
    </source>
</reference>
<dbReference type="Proteomes" id="UP000030753">
    <property type="component" value="Unassembled WGS sequence"/>
</dbReference>
<evidence type="ECO:0000313" key="2">
    <source>
        <dbReference type="Proteomes" id="UP000030753"/>
    </source>
</evidence>
<dbReference type="HOGENOM" id="CLU_2941777_0_0_1"/>
<proteinExistence type="predicted"/>
<evidence type="ECO:0000313" key="1">
    <source>
        <dbReference type="EMBL" id="EWY85188.1"/>
    </source>
</evidence>
<dbReference type="AlphaFoldDB" id="W9HRE2"/>
<organism evidence="1 2">
    <name type="scientific">Fusarium oxysporum NRRL 32931</name>
    <dbReference type="NCBI Taxonomy" id="660029"/>
    <lineage>
        <taxon>Eukaryota</taxon>
        <taxon>Fungi</taxon>
        <taxon>Dikarya</taxon>
        <taxon>Ascomycota</taxon>
        <taxon>Pezizomycotina</taxon>
        <taxon>Sordariomycetes</taxon>
        <taxon>Hypocreomycetidae</taxon>
        <taxon>Hypocreales</taxon>
        <taxon>Nectriaceae</taxon>
        <taxon>Fusarium</taxon>
        <taxon>Fusarium oxysporum species complex</taxon>
    </lineage>
</organism>
<protein>
    <submittedName>
        <fullName evidence="1">Uncharacterized protein</fullName>
    </submittedName>
</protein>
<accession>W9HRE2</accession>
<name>W9HRE2_FUSOX</name>
<sequence length="60" mass="6802">MSLVHHDVFSYGKSQPHQTMYDASELHDLSGTGTPEIYNNFGNSVHIRVRPQESLETFPV</sequence>
<gene>
    <name evidence="1" type="ORF">FOYG_12443</name>
</gene>
<dbReference type="EMBL" id="JH717846">
    <property type="protein sequence ID" value="EWY85188.1"/>
    <property type="molecule type" value="Genomic_DNA"/>
</dbReference>